<dbReference type="InterPro" id="IPR005198">
    <property type="entry name" value="Glyco_hydro_76"/>
</dbReference>
<dbReference type="GO" id="GO:0005975">
    <property type="term" value="P:carbohydrate metabolic process"/>
    <property type="evidence" value="ECO:0007669"/>
    <property type="project" value="InterPro"/>
</dbReference>
<evidence type="ECO:0000256" key="1">
    <source>
        <dbReference type="SAM" id="SignalP"/>
    </source>
</evidence>
<dbReference type="SUPFAM" id="SSF48208">
    <property type="entry name" value="Six-hairpin glycosidases"/>
    <property type="match status" value="1"/>
</dbReference>
<dbReference type="OrthoDB" id="9984024at2759"/>
<evidence type="ECO:0000313" key="2">
    <source>
        <dbReference type="EMBL" id="KAF4632768.1"/>
    </source>
</evidence>
<sequence>MLSLSFFRLVSVVLSLGPIALSAPVANSTEAELALNFLQTWYNSTSGLWDTTGWWNSGNCLTAIGDLAAIDSTVVPTAQQVFSTTIVQAQKYNLQQLKVITPTFNIQTFQGPSFPDAMEAPAVVNPRGFLNGYYDDEQYLQTAMDIFNDIKNSPATPCGGIWWDKKHTYVNAIANELYLSVGAHLANRVPANKTFYLATAQNQYNWFVQSGMVNSKNLINDGLTTACKNNNGTVWSYNQGVILGALSELSTATGNSSYLTLANNIANAAITALSDSNGILHDPCEPNCGGDGTQFKGIFMRNLQVLQKAAPSDRYVKFMVSNGASIWAYDRDSRNALSVVWSGPFVQTANASTQSSALDALIAAQAVGGGKTANLAIASRRAKPIVLEG</sequence>
<feature type="chain" id="PRO_5034626172" description="Glycoside hydrolase family 76 protein" evidence="1">
    <location>
        <begin position="23"/>
        <end position="389"/>
    </location>
</feature>
<proteinExistence type="predicted"/>
<dbReference type="AlphaFoldDB" id="A0A8H4RNG0"/>
<evidence type="ECO:0008006" key="4">
    <source>
        <dbReference type="Google" id="ProtNLM"/>
    </source>
</evidence>
<protein>
    <recommendedName>
        <fullName evidence="4">Glycoside hydrolase family 76 protein</fullName>
    </recommendedName>
</protein>
<dbReference type="InterPro" id="IPR053169">
    <property type="entry name" value="MUG_Protein"/>
</dbReference>
<dbReference type="InterPro" id="IPR008928">
    <property type="entry name" value="6-hairpin_glycosidase_sf"/>
</dbReference>
<gene>
    <name evidence="2" type="ORF">G7Y89_g5354</name>
</gene>
<organism evidence="2 3">
    <name type="scientific">Cudoniella acicularis</name>
    <dbReference type="NCBI Taxonomy" id="354080"/>
    <lineage>
        <taxon>Eukaryota</taxon>
        <taxon>Fungi</taxon>
        <taxon>Dikarya</taxon>
        <taxon>Ascomycota</taxon>
        <taxon>Pezizomycotina</taxon>
        <taxon>Leotiomycetes</taxon>
        <taxon>Helotiales</taxon>
        <taxon>Tricladiaceae</taxon>
        <taxon>Cudoniella</taxon>
    </lineage>
</organism>
<accession>A0A8H4RNG0</accession>
<dbReference type="PANTHER" id="PTHR47791:SF1">
    <property type="entry name" value="ENDO MANNANASE, GH76 FAMILY (EUROFUNG)"/>
    <property type="match status" value="1"/>
</dbReference>
<dbReference type="Gene3D" id="1.50.10.20">
    <property type="match status" value="1"/>
</dbReference>
<dbReference type="Proteomes" id="UP000566819">
    <property type="component" value="Unassembled WGS sequence"/>
</dbReference>
<keyword evidence="1" id="KW-0732">Signal</keyword>
<feature type="signal peptide" evidence="1">
    <location>
        <begin position="1"/>
        <end position="22"/>
    </location>
</feature>
<evidence type="ECO:0000313" key="3">
    <source>
        <dbReference type="Proteomes" id="UP000566819"/>
    </source>
</evidence>
<dbReference type="EMBL" id="JAAMPI010000318">
    <property type="protein sequence ID" value="KAF4632768.1"/>
    <property type="molecule type" value="Genomic_DNA"/>
</dbReference>
<reference evidence="2 3" key="1">
    <citation type="submission" date="2020-03" db="EMBL/GenBank/DDBJ databases">
        <title>Draft Genome Sequence of Cudoniella acicularis.</title>
        <authorList>
            <person name="Buettner E."/>
            <person name="Kellner H."/>
        </authorList>
    </citation>
    <scope>NUCLEOTIDE SEQUENCE [LARGE SCALE GENOMIC DNA]</scope>
    <source>
        <strain evidence="2 3">DSM 108380</strain>
    </source>
</reference>
<name>A0A8H4RNG0_9HELO</name>
<keyword evidence="3" id="KW-1185">Reference proteome</keyword>
<comment type="caution">
    <text evidence="2">The sequence shown here is derived from an EMBL/GenBank/DDBJ whole genome shotgun (WGS) entry which is preliminary data.</text>
</comment>
<dbReference type="PANTHER" id="PTHR47791">
    <property type="entry name" value="MEIOTICALLY UP-REGULATED GENE 191 PROTEIN"/>
    <property type="match status" value="1"/>
</dbReference>
<dbReference type="Pfam" id="PF03663">
    <property type="entry name" value="Glyco_hydro_76"/>
    <property type="match status" value="1"/>
</dbReference>